<keyword evidence="2" id="KW-1185">Reference proteome</keyword>
<comment type="caution">
    <text evidence="1">The sequence shown here is derived from an EMBL/GenBank/DDBJ whole genome shotgun (WGS) entry which is preliminary data.</text>
</comment>
<dbReference type="RefSeq" id="WP_111505256.1">
    <property type="nucleotide sequence ID" value="NZ_QKYN01000112.1"/>
</dbReference>
<proteinExistence type="predicted"/>
<gene>
    <name evidence="1" type="ORF">DN069_27100</name>
</gene>
<dbReference type="AlphaFoldDB" id="A0A2X0IGH9"/>
<reference evidence="1 2" key="1">
    <citation type="submission" date="2018-06" db="EMBL/GenBank/DDBJ databases">
        <title>Streptacidiphilus pinicola sp. nov., isolated from pine grove soil.</title>
        <authorList>
            <person name="Roh S.G."/>
            <person name="Park S."/>
            <person name="Kim M.-K."/>
            <person name="Yun B.-R."/>
            <person name="Park J."/>
            <person name="Kim M.J."/>
            <person name="Kim Y.S."/>
            <person name="Kim S.B."/>
        </authorList>
    </citation>
    <scope>NUCLEOTIDE SEQUENCE [LARGE SCALE GENOMIC DNA]</scope>
    <source>
        <strain evidence="1 2">MMS16-CNU450</strain>
    </source>
</reference>
<dbReference type="EMBL" id="QKYN01000112">
    <property type="protein sequence ID" value="RAG82521.1"/>
    <property type="molecule type" value="Genomic_DNA"/>
</dbReference>
<evidence type="ECO:0000313" key="2">
    <source>
        <dbReference type="Proteomes" id="UP000248889"/>
    </source>
</evidence>
<accession>A0A2X0IGH9</accession>
<protein>
    <submittedName>
        <fullName evidence="1">Uncharacterized protein</fullName>
    </submittedName>
</protein>
<evidence type="ECO:0000313" key="1">
    <source>
        <dbReference type="EMBL" id="RAG82521.1"/>
    </source>
</evidence>
<sequence length="214" mass="22465">MPSALWSGRSATAHGAAPDLGRALARELGLDRAPDVGVLPADTTASPAGSLLPPRERYSGMPAPTHAYLYVDATRPRPFELRAALLSGRTLRGRSIGLGALLYAVPLRAKVATQVALTGGGPMGPQRFGGDPKAAARLNADPELARQAAAVSVTRAGPDTRHTWEVDRLLVVEPYPGGAVLLARTLHRATTPQWEVRAPALLDLAARIETLLVG</sequence>
<organism evidence="1 2">
    <name type="scientific">Streptacidiphilus pinicola</name>
    <dbReference type="NCBI Taxonomy" id="2219663"/>
    <lineage>
        <taxon>Bacteria</taxon>
        <taxon>Bacillati</taxon>
        <taxon>Actinomycetota</taxon>
        <taxon>Actinomycetes</taxon>
        <taxon>Kitasatosporales</taxon>
        <taxon>Streptomycetaceae</taxon>
        <taxon>Streptacidiphilus</taxon>
    </lineage>
</organism>
<dbReference type="OrthoDB" id="3618373at2"/>
<name>A0A2X0IGH9_9ACTN</name>
<dbReference type="Proteomes" id="UP000248889">
    <property type="component" value="Unassembled WGS sequence"/>
</dbReference>